<evidence type="ECO:0000313" key="13">
    <source>
        <dbReference type="EMBL" id="WFD37041.1"/>
    </source>
</evidence>
<dbReference type="GO" id="GO:0046872">
    <property type="term" value="F:metal ion binding"/>
    <property type="evidence" value="ECO:0007669"/>
    <property type="project" value="UniProtKB-KW"/>
</dbReference>
<keyword evidence="8" id="KW-0464">Manganese</keyword>
<keyword evidence="6 10" id="KW-0378">Hydrolase</keyword>
<name>A0AAF0EU91_9BASI</name>
<dbReference type="SUPFAM" id="SSF81606">
    <property type="entry name" value="PP2C-like"/>
    <property type="match status" value="1"/>
</dbReference>
<dbReference type="SMART" id="SM00332">
    <property type="entry name" value="PP2Cc"/>
    <property type="match status" value="1"/>
</dbReference>
<dbReference type="InterPro" id="IPR015655">
    <property type="entry name" value="PP2C"/>
</dbReference>
<evidence type="ECO:0000256" key="8">
    <source>
        <dbReference type="ARBA" id="ARBA00023211"/>
    </source>
</evidence>
<dbReference type="GO" id="GO:0004722">
    <property type="term" value="F:protein serine/threonine phosphatase activity"/>
    <property type="evidence" value="ECO:0007669"/>
    <property type="project" value="UniProtKB-EC"/>
</dbReference>
<comment type="cofactor">
    <cofactor evidence="2">
        <name>Mg(2+)</name>
        <dbReference type="ChEBI" id="CHEBI:18420"/>
    </cofactor>
</comment>
<accession>A0AAF0EU91</accession>
<dbReference type="Gene3D" id="3.60.40.10">
    <property type="entry name" value="PPM-type phosphatase domain"/>
    <property type="match status" value="1"/>
</dbReference>
<dbReference type="InterPro" id="IPR000222">
    <property type="entry name" value="PP2C_BS"/>
</dbReference>
<dbReference type="EMBL" id="CP119882">
    <property type="protein sequence ID" value="WFD37041.1"/>
    <property type="molecule type" value="Genomic_DNA"/>
</dbReference>
<dbReference type="InterPro" id="IPR036457">
    <property type="entry name" value="PPM-type-like_dom_sf"/>
</dbReference>
<dbReference type="PANTHER" id="PTHR13832:SF565">
    <property type="entry name" value="AT28366P-RELATED"/>
    <property type="match status" value="1"/>
</dbReference>
<evidence type="ECO:0000256" key="9">
    <source>
        <dbReference type="ARBA" id="ARBA00048832"/>
    </source>
</evidence>
<evidence type="ECO:0000256" key="2">
    <source>
        <dbReference type="ARBA" id="ARBA00001946"/>
    </source>
</evidence>
<feature type="domain" description="PPM-type phosphatase" evidence="12">
    <location>
        <begin position="23"/>
        <end position="298"/>
    </location>
</feature>
<evidence type="ECO:0000256" key="1">
    <source>
        <dbReference type="ARBA" id="ARBA00001936"/>
    </source>
</evidence>
<keyword evidence="7 10" id="KW-0904">Protein phosphatase</keyword>
<dbReference type="EC" id="3.1.3.16" evidence="4"/>
<evidence type="ECO:0000256" key="4">
    <source>
        <dbReference type="ARBA" id="ARBA00013081"/>
    </source>
</evidence>
<sequence>MGQILSEPIADKRTYKDEDSRLGYCVSDMQGWRISMEDAHAAVLSLTAPDAAGSQSDISFFGVYDGHGGANVARYTGRTLHTRLAELPEFQRKDYEAALRRAFIKTDEDLRIDPVYANDSSGCTAVTALIVPDDTAPNRRIIVANAGDSRSVLGLKGEAKPLSFDHKPGNPGEHSRILNAGGFVEFDRVNGNLALSRAIGDFEFKQNTSLPAEEQIVTAEPEIISHTATGEEEFLVLACDGIWDCLSNQQVVDIVRRGIAKGMTLDEITENIIDRCLAPDAEMGGIGCDNMTLCIVAIFGGRTKEEWYAWVKERVESGYGYNTPEDVPPIFRSQQRAQAASLFGAPGARGGQLSLDGGLLSAISRAPGGGEDGEDNGIAAAANENVNTGAALHGSAADGSERAASAPTDSPSDIVHN</sequence>
<comment type="catalytic activity">
    <reaction evidence="9">
        <text>O-phospho-L-threonyl-[protein] + H2O = L-threonyl-[protein] + phosphate</text>
        <dbReference type="Rhea" id="RHEA:47004"/>
        <dbReference type="Rhea" id="RHEA-COMP:11060"/>
        <dbReference type="Rhea" id="RHEA-COMP:11605"/>
        <dbReference type="ChEBI" id="CHEBI:15377"/>
        <dbReference type="ChEBI" id="CHEBI:30013"/>
        <dbReference type="ChEBI" id="CHEBI:43474"/>
        <dbReference type="ChEBI" id="CHEBI:61977"/>
        <dbReference type="EC" id="3.1.3.16"/>
    </reaction>
    <physiologicalReaction direction="left-to-right" evidence="9">
        <dbReference type="Rhea" id="RHEA:47005"/>
    </physiologicalReaction>
</comment>
<evidence type="ECO:0000256" key="6">
    <source>
        <dbReference type="ARBA" id="ARBA00022801"/>
    </source>
</evidence>
<protein>
    <recommendedName>
        <fullName evidence="4">protein-serine/threonine phosphatase</fullName>
        <ecNumber evidence="4">3.1.3.16</ecNumber>
    </recommendedName>
</protein>
<reference evidence="13" key="1">
    <citation type="submission" date="2023-03" db="EMBL/GenBank/DDBJ databases">
        <title>Mating type loci evolution in Malassezia.</title>
        <authorList>
            <person name="Coelho M.A."/>
        </authorList>
    </citation>
    <scope>NUCLEOTIDE SEQUENCE</scope>
    <source>
        <strain evidence="13">CBS 11721</strain>
    </source>
</reference>
<dbReference type="PROSITE" id="PS51746">
    <property type="entry name" value="PPM_2"/>
    <property type="match status" value="1"/>
</dbReference>
<evidence type="ECO:0000256" key="7">
    <source>
        <dbReference type="ARBA" id="ARBA00022912"/>
    </source>
</evidence>
<dbReference type="Pfam" id="PF00481">
    <property type="entry name" value="PP2C"/>
    <property type="match status" value="1"/>
</dbReference>
<evidence type="ECO:0000313" key="14">
    <source>
        <dbReference type="Proteomes" id="UP001219933"/>
    </source>
</evidence>
<feature type="region of interest" description="Disordered" evidence="11">
    <location>
        <begin position="390"/>
        <end position="417"/>
    </location>
</feature>
<comment type="cofactor">
    <cofactor evidence="1">
        <name>Mn(2+)</name>
        <dbReference type="ChEBI" id="CHEBI:29035"/>
    </cofactor>
</comment>
<evidence type="ECO:0000259" key="12">
    <source>
        <dbReference type="PROSITE" id="PS51746"/>
    </source>
</evidence>
<dbReference type="FunFam" id="3.60.40.10:FF:000016">
    <property type="entry name" value="Protein phosphatase 2C"/>
    <property type="match status" value="1"/>
</dbReference>
<comment type="similarity">
    <text evidence="3 10">Belongs to the PP2C family.</text>
</comment>
<keyword evidence="5" id="KW-0479">Metal-binding</keyword>
<evidence type="ECO:0000256" key="11">
    <source>
        <dbReference type="SAM" id="MobiDB-lite"/>
    </source>
</evidence>
<dbReference type="CDD" id="cd00143">
    <property type="entry name" value="PP2Cc"/>
    <property type="match status" value="1"/>
</dbReference>
<proteinExistence type="inferred from homology"/>
<dbReference type="PANTHER" id="PTHR13832">
    <property type="entry name" value="PROTEIN PHOSPHATASE 2C"/>
    <property type="match status" value="1"/>
</dbReference>
<dbReference type="PROSITE" id="PS01032">
    <property type="entry name" value="PPM_1"/>
    <property type="match status" value="1"/>
</dbReference>
<gene>
    <name evidence="13" type="primary">PTC2</name>
    <name evidence="13" type="ORF">MCUN1_003933</name>
</gene>
<dbReference type="InterPro" id="IPR001932">
    <property type="entry name" value="PPM-type_phosphatase-like_dom"/>
</dbReference>
<organism evidence="13 14">
    <name type="scientific">Malassezia cuniculi</name>
    <dbReference type="NCBI Taxonomy" id="948313"/>
    <lineage>
        <taxon>Eukaryota</taxon>
        <taxon>Fungi</taxon>
        <taxon>Dikarya</taxon>
        <taxon>Basidiomycota</taxon>
        <taxon>Ustilaginomycotina</taxon>
        <taxon>Malasseziomycetes</taxon>
        <taxon>Malasseziales</taxon>
        <taxon>Malasseziaceae</taxon>
        <taxon>Malassezia</taxon>
    </lineage>
</organism>
<keyword evidence="14" id="KW-1185">Reference proteome</keyword>
<dbReference type="Proteomes" id="UP001219933">
    <property type="component" value="Chromosome 6"/>
</dbReference>
<dbReference type="AlphaFoldDB" id="A0AAF0EU91"/>
<evidence type="ECO:0000256" key="3">
    <source>
        <dbReference type="ARBA" id="ARBA00006702"/>
    </source>
</evidence>
<evidence type="ECO:0000256" key="10">
    <source>
        <dbReference type="RuleBase" id="RU003465"/>
    </source>
</evidence>
<evidence type="ECO:0000256" key="5">
    <source>
        <dbReference type="ARBA" id="ARBA00022723"/>
    </source>
</evidence>